<evidence type="ECO:0000256" key="3">
    <source>
        <dbReference type="ARBA" id="ARBA00022552"/>
    </source>
</evidence>
<dbReference type="OrthoDB" id="29523at2759"/>
<dbReference type="GO" id="GO:0003676">
    <property type="term" value="F:nucleic acid binding"/>
    <property type="evidence" value="ECO:0007669"/>
    <property type="project" value="InterPro"/>
</dbReference>
<feature type="non-terminal residue" evidence="8">
    <location>
        <position position="114"/>
    </location>
</feature>
<proteinExistence type="inferred from homology"/>
<evidence type="ECO:0000313" key="8">
    <source>
        <dbReference type="EMBL" id="TFY76512.1"/>
    </source>
</evidence>
<feature type="domain" description="G-patch" evidence="7">
    <location>
        <begin position="25"/>
        <end position="71"/>
    </location>
</feature>
<name>A0A4Y9ZP13_9AGAM</name>
<dbReference type="EMBL" id="SFCI01001183">
    <property type="protein sequence ID" value="TFY76512.1"/>
    <property type="molecule type" value="Genomic_DNA"/>
</dbReference>
<dbReference type="InterPro" id="IPR000467">
    <property type="entry name" value="G_patch_dom"/>
</dbReference>
<keyword evidence="9" id="KW-1185">Reference proteome</keyword>
<keyword evidence="3" id="KW-0698">rRNA processing</keyword>
<evidence type="ECO:0000259" key="7">
    <source>
        <dbReference type="PROSITE" id="PS50174"/>
    </source>
</evidence>
<evidence type="ECO:0000313" key="9">
    <source>
        <dbReference type="Proteomes" id="UP000298061"/>
    </source>
</evidence>
<accession>A0A4Y9ZP13</accession>
<evidence type="ECO:0000256" key="2">
    <source>
        <dbReference type="ARBA" id="ARBA00022517"/>
    </source>
</evidence>
<dbReference type="PANTHER" id="PTHR23149:SF31">
    <property type="entry name" value="PROTEIN PXR1"/>
    <property type="match status" value="1"/>
</dbReference>
<keyword evidence="2" id="KW-0690">Ribosome biogenesis</keyword>
<comment type="similarity">
    <text evidence="5">Belongs to the PINX1 family.</text>
</comment>
<dbReference type="AlphaFoldDB" id="A0A4Y9ZP13"/>
<dbReference type="InterPro" id="IPR050656">
    <property type="entry name" value="PINX1"/>
</dbReference>
<evidence type="ECO:0000256" key="1">
    <source>
        <dbReference type="ARBA" id="ARBA00004604"/>
    </source>
</evidence>
<comment type="caution">
    <text evidence="8">The sequence shown here is derived from an EMBL/GenBank/DDBJ whole genome shotgun (WGS) entry which is preliminary data.</text>
</comment>
<sequence length="114" mass="12240">MGLSGRKVKQRIPNDPRNLSWADNAAKFGQSYLSKLGWDPSQGLGAEGAGRTSAIKVSQKLDMLGIGMQHTRDANGIAWQQNRDFERLLARLNGEGGVEASGVAGFDRARVEGA</sequence>
<protein>
    <recommendedName>
        <fullName evidence="6">PinX1-related protein 1</fullName>
    </recommendedName>
</protein>
<dbReference type="Proteomes" id="UP000298061">
    <property type="component" value="Unassembled WGS sequence"/>
</dbReference>
<dbReference type="STRING" id="135208.A0A4Y9ZP13"/>
<dbReference type="PROSITE" id="PS50174">
    <property type="entry name" value="G_PATCH"/>
    <property type="match status" value="1"/>
</dbReference>
<dbReference type="Pfam" id="PF01585">
    <property type="entry name" value="G-patch"/>
    <property type="match status" value="1"/>
</dbReference>
<comment type="subcellular location">
    <subcellularLocation>
        <location evidence="1">Nucleus</location>
        <location evidence="1">Nucleolus</location>
    </subcellularLocation>
</comment>
<dbReference type="PANTHER" id="PTHR23149">
    <property type="entry name" value="G PATCH DOMAIN CONTAINING PROTEIN"/>
    <property type="match status" value="1"/>
</dbReference>
<evidence type="ECO:0000256" key="5">
    <source>
        <dbReference type="ARBA" id="ARBA00038007"/>
    </source>
</evidence>
<dbReference type="GO" id="GO:0005730">
    <property type="term" value="C:nucleolus"/>
    <property type="evidence" value="ECO:0007669"/>
    <property type="project" value="UniProtKB-SubCell"/>
</dbReference>
<organism evidence="8 9">
    <name type="scientific">Hericium alpestre</name>
    <dbReference type="NCBI Taxonomy" id="135208"/>
    <lineage>
        <taxon>Eukaryota</taxon>
        <taxon>Fungi</taxon>
        <taxon>Dikarya</taxon>
        <taxon>Basidiomycota</taxon>
        <taxon>Agaricomycotina</taxon>
        <taxon>Agaricomycetes</taxon>
        <taxon>Russulales</taxon>
        <taxon>Hericiaceae</taxon>
        <taxon>Hericium</taxon>
    </lineage>
</organism>
<evidence type="ECO:0000256" key="6">
    <source>
        <dbReference type="ARBA" id="ARBA00041961"/>
    </source>
</evidence>
<reference evidence="8 9" key="1">
    <citation type="submission" date="2019-02" db="EMBL/GenBank/DDBJ databases">
        <title>Genome sequencing of the rare red list fungi Hericium alpestre (H. flagellum).</title>
        <authorList>
            <person name="Buettner E."/>
            <person name="Kellner H."/>
        </authorList>
    </citation>
    <scope>NUCLEOTIDE SEQUENCE [LARGE SCALE GENOMIC DNA]</scope>
    <source>
        <strain evidence="8 9">DSM 108284</strain>
    </source>
</reference>
<keyword evidence="4" id="KW-0539">Nucleus</keyword>
<gene>
    <name evidence="8" type="ORF">EWM64_g7499</name>
</gene>
<dbReference type="GO" id="GO:0006364">
    <property type="term" value="P:rRNA processing"/>
    <property type="evidence" value="ECO:0007669"/>
    <property type="project" value="UniProtKB-KW"/>
</dbReference>
<evidence type="ECO:0000256" key="4">
    <source>
        <dbReference type="ARBA" id="ARBA00023242"/>
    </source>
</evidence>